<dbReference type="AlphaFoldDB" id="M5DNF4"/>
<dbReference type="KEGG" id="tol:TOL_0532"/>
<name>M5DNF4_9GAMM</name>
<dbReference type="InterPro" id="IPR036397">
    <property type="entry name" value="RNaseH_sf"/>
</dbReference>
<accession>M5DNF4</accession>
<feature type="domain" description="Integrase catalytic" evidence="1">
    <location>
        <begin position="431"/>
        <end position="555"/>
    </location>
</feature>
<gene>
    <name evidence="2" type="ORF">TOL_0532</name>
</gene>
<reference evidence="2 3" key="1">
    <citation type="journal article" date="2013" name="Genome Announc.">
        <title>Genome Sequence of Thalassolituus oleivorans MIL-1 (DSM 14913T).</title>
        <authorList>
            <person name="Golyshin P.N."/>
            <person name="Werner J."/>
            <person name="Chernikova T.N."/>
            <person name="Tran H."/>
            <person name="Ferrer M."/>
            <person name="Yakimov M.M."/>
            <person name="Teeling H."/>
            <person name="Golyshina O.V."/>
        </authorList>
    </citation>
    <scope>NUCLEOTIDE SEQUENCE [LARGE SCALE GENOMIC DNA]</scope>
    <source>
        <strain evidence="2 3">MIL-1</strain>
    </source>
</reference>
<dbReference type="PROSITE" id="PS50994">
    <property type="entry name" value="INTEGRASE"/>
    <property type="match status" value="1"/>
</dbReference>
<proteinExistence type="predicted"/>
<dbReference type="InterPro" id="IPR001584">
    <property type="entry name" value="Integrase_cat-core"/>
</dbReference>
<dbReference type="EMBL" id="HF680312">
    <property type="protein sequence ID" value="CCU70971.1"/>
    <property type="molecule type" value="Genomic_DNA"/>
</dbReference>
<protein>
    <recommendedName>
        <fullName evidence="1">Integrase catalytic domain-containing protein</fullName>
    </recommendedName>
</protein>
<sequence length="799" mass="91693">MRTESDLHDYLRDRNLSATAIEYIRQSWINPSRMVGVHARTNVVSFVPSRKLHGKTYSTESRSPERAFLTLCEFDDDVICALDQPDPIQIERTQKNGNRRRGSYTPDAVILTRNVARVVEVKGACDVENYLTKNPADWTRSESGDVLFLPARKAFAELGLEHVVYVYDHEDRFLVENLDLILQARDQESPVVLDRNSAKKLLRNACAITLNDLRVKLKLKDLTPLIHAIDKGILVADLKKHRLANSTSCLVSLNRDLLEHAIELSNKQRVYWDGLAESGDLQLIPTLKSAEHALKRLKKLQSEYTTRSIRRWKTQVKLGLERDLSEFQALIPMIHLRGNRNRKIPAVVDELLMDYLLHSFAQEQGISIYRGYLRYKDLALMTHPQFNPVSRQTFSTRLDQIPREIIGEARGGKRKRNAMTAPTDPQMRSLKTTIPWQRAAVDHYLADIFLIVFSRSGEVYVERPWVTALVDLATSKILGLCISFCSPSRRSVSKVLRDCVRRHGRLPREIIVDRGADFKSVYMASFMAHYGLILSMRPASYPEFGGEVEGFFGEFLKQWLCQRPGNMADYKEVRSVDGNKAPRKAAILQPIDFYEELWTFCEWRENKCRGTGSNSIEFEFSDGSERYPFYAKQISYDSEFITVTAVEDKRYSFSYQKGINIKNIWYYTPALKKLNGRAKKVDVRIDPENPNLIFAKIEDQWEPCYSSEINAYSAKCAAHQLVEGMIKHEASNLRAKIGHQHDLELAKKIRELDEFKKQTKTTPMLDVTILEDEPAVAENIFSHAIGAKLRPINIQKWGA</sequence>
<dbReference type="RefSeq" id="WP_015485711.1">
    <property type="nucleotide sequence ID" value="NC_020888.1"/>
</dbReference>
<dbReference type="HOGENOM" id="CLU_011734_0_0_6"/>
<dbReference type="Gene3D" id="3.30.420.10">
    <property type="entry name" value="Ribonuclease H-like superfamily/Ribonuclease H"/>
    <property type="match status" value="1"/>
</dbReference>
<keyword evidence="3" id="KW-1185">Reference proteome</keyword>
<dbReference type="Proteomes" id="UP000011866">
    <property type="component" value="Chromosome"/>
</dbReference>
<evidence type="ECO:0000259" key="1">
    <source>
        <dbReference type="PROSITE" id="PS50994"/>
    </source>
</evidence>
<dbReference type="eggNOG" id="COG2801">
    <property type="taxonomic scope" value="Bacteria"/>
</dbReference>
<dbReference type="InterPro" id="IPR012337">
    <property type="entry name" value="RNaseH-like_sf"/>
</dbReference>
<dbReference type="SUPFAM" id="SSF53098">
    <property type="entry name" value="Ribonuclease H-like"/>
    <property type="match status" value="1"/>
</dbReference>
<dbReference type="STRING" id="187493.CN03_15395"/>
<organism evidence="2 3">
    <name type="scientific">Thalassolituus oleivorans MIL-1</name>
    <dbReference type="NCBI Taxonomy" id="1298593"/>
    <lineage>
        <taxon>Bacteria</taxon>
        <taxon>Pseudomonadati</taxon>
        <taxon>Pseudomonadota</taxon>
        <taxon>Gammaproteobacteria</taxon>
        <taxon>Oceanospirillales</taxon>
        <taxon>Oceanospirillaceae</taxon>
        <taxon>Thalassolituus</taxon>
    </lineage>
</organism>
<dbReference type="GO" id="GO:0003676">
    <property type="term" value="F:nucleic acid binding"/>
    <property type="evidence" value="ECO:0007669"/>
    <property type="project" value="InterPro"/>
</dbReference>
<dbReference type="GeneID" id="79175515"/>
<evidence type="ECO:0000313" key="2">
    <source>
        <dbReference type="EMBL" id="CCU70971.1"/>
    </source>
</evidence>
<evidence type="ECO:0000313" key="3">
    <source>
        <dbReference type="Proteomes" id="UP000011866"/>
    </source>
</evidence>
<dbReference type="GO" id="GO:0015074">
    <property type="term" value="P:DNA integration"/>
    <property type="evidence" value="ECO:0007669"/>
    <property type="project" value="InterPro"/>
</dbReference>